<evidence type="ECO:0000259" key="6">
    <source>
        <dbReference type="Pfam" id="PF13660"/>
    </source>
</evidence>
<feature type="domain" description="MOFRL" evidence="5">
    <location>
        <begin position="461"/>
        <end position="572"/>
    </location>
</feature>
<sequence length="599" mass="64332">MHYGQARSIITHWVHIQLFTISSQICETLTNVLFAVPALRAHFSFDQIPFSLSTQHQPLQQPMARILSLLHSQTLVTLTGVRRTVVCRMSLEARARELFATAVEAVQPDAVVRRGVERKDDSLVIDGRTFALRNNLHLVGFGKAVLGMAAEAERIAGDHLVKGVISVPHGIQETLRCHGKSQMLLKDNSRIKVMEGAKHNLPDGDAQHAAQCIKQLASELTEKDLLLVLISGGGSALLPAPIPPISLEEKHDVTRRLAGAGATIQELNTVRRALSLLKGGGLAHVAHPAQVVALILSDVIGDPLDLIASGPTVRTDVWPEEVISILQSYKLSDSLPASVKEVLGRGSPRWENIKEESAGKGGVLNTVIGSNSIALKSAGRRARELGFRPVVLSGDVCGDVKAVSRLYGLLARFASSREEPAPELAAEMLRLGPEVGVESWDLCRTMQVLDEGRKEGWGATCLLAGGEPTVELTGKGRGGRNQELALRVGLELRGMELPPKGPMFLSGGTDGQDGPTDAAGAITDGGLWEEARAQGLDVEGTLKDNDSFTFLSKVSGGHRLLSPGLTGTNVMDVHMLLLPSIPIRIPNDPEADDRSLRYM</sequence>
<gene>
    <name evidence="7" type="primary">glyctk</name>
</gene>
<dbReference type="EC" id="2.7.1.31" evidence="3"/>
<reference evidence="7" key="2">
    <citation type="submission" date="2025-09" db="UniProtKB">
        <authorList>
            <consortium name="Ensembl"/>
        </authorList>
    </citation>
    <scope>IDENTIFICATION</scope>
</reference>
<reference evidence="7" key="1">
    <citation type="submission" date="2025-08" db="UniProtKB">
        <authorList>
            <consortium name="Ensembl"/>
        </authorList>
    </citation>
    <scope>IDENTIFICATION</scope>
</reference>
<dbReference type="SUPFAM" id="SSF82544">
    <property type="entry name" value="GckA/TtuD-like"/>
    <property type="match status" value="1"/>
</dbReference>
<dbReference type="InterPro" id="IPR039760">
    <property type="entry name" value="MOFRL_protein"/>
</dbReference>
<comment type="similarity">
    <text evidence="2">Belongs to the glycerate kinase type-2 family.</text>
</comment>
<proteinExistence type="inferred from homology"/>
<dbReference type="Proteomes" id="UP000694546">
    <property type="component" value="Chromosome 13"/>
</dbReference>
<dbReference type="AlphaFoldDB" id="A0A8C5BN82"/>
<dbReference type="InterPro" id="IPR038614">
    <property type="entry name" value="GK_N_sf"/>
</dbReference>
<evidence type="ECO:0000259" key="5">
    <source>
        <dbReference type="Pfam" id="PF05161"/>
    </source>
</evidence>
<accession>A0A8C5BN82</accession>
<name>A0A8C5BN82_GADMO</name>
<dbReference type="Gene3D" id="3.40.50.10180">
    <property type="entry name" value="Glycerate kinase, MOFRL-like N-terminal domain"/>
    <property type="match status" value="1"/>
</dbReference>
<evidence type="ECO:0000256" key="1">
    <source>
        <dbReference type="ARBA" id="ARBA00000694"/>
    </source>
</evidence>
<dbReference type="InterPro" id="IPR007835">
    <property type="entry name" value="MOFRL"/>
</dbReference>
<keyword evidence="8" id="KW-1185">Reference proteome</keyword>
<dbReference type="Pfam" id="PF13660">
    <property type="entry name" value="DUF4147"/>
    <property type="match status" value="1"/>
</dbReference>
<dbReference type="GO" id="GO:0005524">
    <property type="term" value="F:ATP binding"/>
    <property type="evidence" value="ECO:0007669"/>
    <property type="project" value="UniProtKB-KW"/>
</dbReference>
<dbReference type="PANTHER" id="PTHR12227">
    <property type="entry name" value="GLYCERATE KINASE"/>
    <property type="match status" value="1"/>
</dbReference>
<evidence type="ECO:0000256" key="2">
    <source>
        <dbReference type="ARBA" id="ARBA00005393"/>
    </source>
</evidence>
<dbReference type="InterPro" id="IPR025286">
    <property type="entry name" value="MOFRL_assoc_dom"/>
</dbReference>
<dbReference type="InterPro" id="IPR037035">
    <property type="entry name" value="GK-like_C_sf"/>
</dbReference>
<dbReference type="Ensembl" id="ENSGMOT00000036655.1">
    <property type="protein sequence ID" value="ENSGMOP00000048710.1"/>
    <property type="gene ID" value="ENSGMOG00000015975.2"/>
</dbReference>
<protein>
    <recommendedName>
        <fullName evidence="4">Glycerate kinase</fullName>
        <ecNumber evidence="3">2.7.1.31</ecNumber>
    </recommendedName>
</protein>
<dbReference type="GO" id="GO:0005737">
    <property type="term" value="C:cytoplasm"/>
    <property type="evidence" value="ECO:0007669"/>
    <property type="project" value="TreeGrafter"/>
</dbReference>
<dbReference type="Gene3D" id="3.40.1480.10">
    <property type="entry name" value="MOFRL domain"/>
    <property type="match status" value="1"/>
</dbReference>
<dbReference type="PANTHER" id="PTHR12227:SF0">
    <property type="entry name" value="GLYCERATE KINASE"/>
    <property type="match status" value="1"/>
</dbReference>
<evidence type="ECO:0000256" key="4">
    <source>
        <dbReference type="ARBA" id="ARBA00020720"/>
    </source>
</evidence>
<evidence type="ECO:0000313" key="8">
    <source>
        <dbReference type="Proteomes" id="UP000694546"/>
    </source>
</evidence>
<dbReference type="GO" id="GO:0008887">
    <property type="term" value="F:glycerate kinase activity"/>
    <property type="evidence" value="ECO:0007669"/>
    <property type="project" value="UniProtKB-EC"/>
</dbReference>
<organism evidence="7 8">
    <name type="scientific">Gadus morhua</name>
    <name type="common">Atlantic cod</name>
    <dbReference type="NCBI Taxonomy" id="8049"/>
    <lineage>
        <taxon>Eukaryota</taxon>
        <taxon>Metazoa</taxon>
        <taxon>Chordata</taxon>
        <taxon>Craniata</taxon>
        <taxon>Vertebrata</taxon>
        <taxon>Euteleostomi</taxon>
        <taxon>Actinopterygii</taxon>
        <taxon>Neopterygii</taxon>
        <taxon>Teleostei</taxon>
        <taxon>Neoteleostei</taxon>
        <taxon>Acanthomorphata</taxon>
        <taxon>Zeiogadaria</taxon>
        <taxon>Gadariae</taxon>
        <taxon>Gadiformes</taxon>
        <taxon>Gadoidei</taxon>
        <taxon>Gadidae</taxon>
        <taxon>Gadus</taxon>
    </lineage>
</organism>
<comment type="catalytic activity">
    <reaction evidence="1">
        <text>(R)-glycerate + ATP = (2R)-3-phosphoglycerate + ADP + H(+)</text>
        <dbReference type="Rhea" id="RHEA:23516"/>
        <dbReference type="ChEBI" id="CHEBI:15378"/>
        <dbReference type="ChEBI" id="CHEBI:16659"/>
        <dbReference type="ChEBI" id="CHEBI:30616"/>
        <dbReference type="ChEBI" id="CHEBI:58272"/>
        <dbReference type="ChEBI" id="CHEBI:456216"/>
        <dbReference type="EC" id="2.7.1.31"/>
    </reaction>
</comment>
<evidence type="ECO:0000313" key="7">
    <source>
        <dbReference type="Ensembl" id="ENSGMOP00000048710.1"/>
    </source>
</evidence>
<feature type="domain" description="MOFRL-associated" evidence="6">
    <location>
        <begin position="95"/>
        <end position="343"/>
    </location>
</feature>
<evidence type="ECO:0000256" key="3">
    <source>
        <dbReference type="ARBA" id="ARBA00012101"/>
    </source>
</evidence>
<dbReference type="GeneTree" id="ENSGT00390000014365"/>
<dbReference type="Pfam" id="PF05161">
    <property type="entry name" value="MOFRL"/>
    <property type="match status" value="1"/>
</dbReference>
<dbReference type="OMA" id="GKAAWRM"/>